<feature type="domain" description="DUF6879" evidence="1">
    <location>
        <begin position="6"/>
        <end position="185"/>
    </location>
</feature>
<dbReference type="Pfam" id="PF21806">
    <property type="entry name" value="DUF6879"/>
    <property type="match status" value="1"/>
</dbReference>
<keyword evidence="3" id="KW-1185">Reference proteome</keyword>
<evidence type="ECO:0000313" key="3">
    <source>
        <dbReference type="Proteomes" id="UP000694300"/>
    </source>
</evidence>
<dbReference type="EMBL" id="JADQDF010000002">
    <property type="protein sequence ID" value="MBW0132467.1"/>
    <property type="molecule type" value="Genomic_DNA"/>
</dbReference>
<dbReference type="Proteomes" id="UP000694300">
    <property type="component" value="Unassembled WGS sequence"/>
</dbReference>
<evidence type="ECO:0000259" key="1">
    <source>
        <dbReference type="Pfam" id="PF21806"/>
    </source>
</evidence>
<sequence length="199" mass="23289">MNPAELNAWMNEHFTRSAFRLETLQTYEVASDGSDYRRYLDGKRSWTPERKQPWLDHLASERAHGLHRHRVRIVTRPVTPYTRYACEWGYAPNVDAGEDVRILDLGEHGVPTALSSSDWWRFDWWLVEESGGDRRVLGMAYEPDGQFREAWFVDEEPSNASRPVDEFVAIRDQLWTAAEPFTNWWSRHGELHRDGARAA</sequence>
<accession>A0ABS6UJX4</accession>
<organism evidence="2 3">
    <name type="scientific">Pseudonocardia oceani</name>
    <dbReference type="NCBI Taxonomy" id="2792013"/>
    <lineage>
        <taxon>Bacteria</taxon>
        <taxon>Bacillati</taxon>
        <taxon>Actinomycetota</taxon>
        <taxon>Actinomycetes</taxon>
        <taxon>Pseudonocardiales</taxon>
        <taxon>Pseudonocardiaceae</taxon>
        <taxon>Pseudonocardia</taxon>
    </lineage>
</organism>
<name>A0ABS6UJX4_9PSEU</name>
<protein>
    <recommendedName>
        <fullName evidence="1">DUF6879 domain-containing protein</fullName>
    </recommendedName>
</protein>
<reference evidence="2 3" key="1">
    <citation type="submission" date="2020-11" db="EMBL/GenBank/DDBJ databases">
        <title>Pseudonocardia abyssalis sp. nov. and Pseudonocardia oceani sp. nov., description and phylogenomic analysis of two novel actinomycetes isolated from the deep Southern Ocean.</title>
        <authorList>
            <person name="Parra J."/>
        </authorList>
    </citation>
    <scope>NUCLEOTIDE SEQUENCE [LARGE SCALE GENOMIC DNA]</scope>
    <source>
        <strain evidence="3">KRD185</strain>
    </source>
</reference>
<proteinExistence type="predicted"/>
<dbReference type="InterPro" id="IPR049244">
    <property type="entry name" value="DUF6879"/>
</dbReference>
<evidence type="ECO:0000313" key="2">
    <source>
        <dbReference type="EMBL" id="MBW0132467.1"/>
    </source>
</evidence>
<gene>
    <name evidence="2" type="ORF">I4I82_33005</name>
</gene>
<dbReference type="RefSeq" id="WP_218596585.1">
    <property type="nucleotide sequence ID" value="NZ_JADQDE010000015.1"/>
</dbReference>
<comment type="caution">
    <text evidence="2">The sequence shown here is derived from an EMBL/GenBank/DDBJ whole genome shotgun (WGS) entry which is preliminary data.</text>
</comment>